<dbReference type="Proteomes" id="UP000188273">
    <property type="component" value="Chromosome"/>
</dbReference>
<dbReference type="AlphaFoldDB" id="A0A1Q2HQI4"/>
<dbReference type="Pfam" id="PF00359">
    <property type="entry name" value="PTS_EIIA_2"/>
    <property type="match status" value="1"/>
</dbReference>
<dbReference type="EMBL" id="CP019633">
    <property type="protein sequence ID" value="AQQ09505.1"/>
    <property type="molecule type" value="Genomic_DNA"/>
</dbReference>
<dbReference type="KEGG" id="pbu:L21SP3_01310"/>
<dbReference type="InterPro" id="IPR016152">
    <property type="entry name" value="PTrfase/Anion_transptr"/>
</dbReference>
<dbReference type="PROSITE" id="PS51094">
    <property type="entry name" value="PTS_EIIA_TYPE_2"/>
    <property type="match status" value="1"/>
</dbReference>
<dbReference type="CDD" id="cd00211">
    <property type="entry name" value="PTS_IIA_fru"/>
    <property type="match status" value="1"/>
</dbReference>
<dbReference type="STRING" id="1940790.L21SP3_01310"/>
<proteinExistence type="predicted"/>
<dbReference type="SUPFAM" id="SSF55804">
    <property type="entry name" value="Phoshotransferase/anion transport protein"/>
    <property type="match status" value="1"/>
</dbReference>
<dbReference type="PANTHER" id="PTHR47738:SF2">
    <property type="entry name" value="PTS SYSTEM FRUCTOSE-LIKE EIIA COMPONENT"/>
    <property type="match status" value="1"/>
</dbReference>
<keyword evidence="3" id="KW-1185">Reference proteome</keyword>
<dbReference type="RefSeq" id="WP_077540096.1">
    <property type="nucleotide sequence ID" value="NZ_CP019633.1"/>
</dbReference>
<reference evidence="3" key="1">
    <citation type="submission" date="2017-02" db="EMBL/GenBank/DDBJ databases">
        <title>Comparative genomics and description of representatives of a novel lineage of planctomycetes thriving in anoxic sediments.</title>
        <authorList>
            <person name="Spring S."/>
            <person name="Bunk B."/>
            <person name="Sproer C."/>
            <person name="Klenk H.-P."/>
        </authorList>
    </citation>
    <scope>NUCLEOTIDE SEQUENCE [LARGE SCALE GENOMIC DNA]</scope>
    <source>
        <strain evidence="3">L21-RPul-D3</strain>
    </source>
</reference>
<sequence length="156" mass="17055">MKLNGLVCPEAIVVKLKSTDRDGVITELVDSLVESGQLDKDKRDQAVKAVIDRENEASTGIGKGVAVPHVKSSLADTPIGAFGLSSEGIDFLSLDKQLVYSVFLVIGPEANPDQHLLAMEIIFKNLQKDDFRSFLRQSKSTEDVVTLLEEADRDEI</sequence>
<gene>
    <name evidence="2" type="primary">fruA_2</name>
    <name evidence="2" type="ORF">L21SP3_01310</name>
</gene>
<evidence type="ECO:0000313" key="3">
    <source>
        <dbReference type="Proteomes" id="UP000188273"/>
    </source>
</evidence>
<dbReference type="InterPro" id="IPR051541">
    <property type="entry name" value="PTS_SugarTrans_NitroReg"/>
</dbReference>
<accession>A0A1Q2HQI4</accession>
<dbReference type="InterPro" id="IPR002178">
    <property type="entry name" value="PTS_EIIA_type-2_dom"/>
</dbReference>
<protein>
    <submittedName>
        <fullName evidence="2">EIIABC-Fru</fullName>
    </submittedName>
</protein>
<feature type="domain" description="PTS EIIA type-2" evidence="1">
    <location>
        <begin position="5"/>
        <end position="151"/>
    </location>
</feature>
<dbReference type="Gene3D" id="3.40.930.10">
    <property type="entry name" value="Mannitol-specific EII, Chain A"/>
    <property type="match status" value="1"/>
</dbReference>
<organism evidence="2 3">
    <name type="scientific">Sedimentisphaera cyanobacteriorum</name>
    <dbReference type="NCBI Taxonomy" id="1940790"/>
    <lineage>
        <taxon>Bacteria</taxon>
        <taxon>Pseudomonadati</taxon>
        <taxon>Planctomycetota</taxon>
        <taxon>Phycisphaerae</taxon>
        <taxon>Sedimentisphaerales</taxon>
        <taxon>Sedimentisphaeraceae</taxon>
        <taxon>Sedimentisphaera</taxon>
    </lineage>
</organism>
<evidence type="ECO:0000313" key="2">
    <source>
        <dbReference type="EMBL" id="AQQ09505.1"/>
    </source>
</evidence>
<evidence type="ECO:0000259" key="1">
    <source>
        <dbReference type="PROSITE" id="PS51094"/>
    </source>
</evidence>
<dbReference type="OrthoDB" id="95460at2"/>
<name>A0A1Q2HQI4_9BACT</name>
<dbReference type="PANTHER" id="PTHR47738">
    <property type="entry name" value="PTS SYSTEM FRUCTOSE-LIKE EIIA COMPONENT-RELATED"/>
    <property type="match status" value="1"/>
</dbReference>